<dbReference type="SUPFAM" id="SSF52279">
    <property type="entry name" value="Beta-D-glucan exohydrolase, C-terminal domain"/>
    <property type="match status" value="1"/>
</dbReference>
<dbReference type="GO" id="GO:0009044">
    <property type="term" value="F:xylan 1,4-beta-xylosidase activity"/>
    <property type="evidence" value="ECO:0007669"/>
    <property type="project" value="InterPro"/>
</dbReference>
<dbReference type="Proteomes" id="UP000262954">
    <property type="component" value="Unassembled WGS sequence"/>
</dbReference>
<protein>
    <submittedName>
        <fullName evidence="6">Beta-glucosidase</fullName>
    </submittedName>
</protein>
<dbReference type="Gene3D" id="3.90.182.10">
    <property type="entry name" value="Toxin - Anthrax Protective Antigen,domain 1"/>
    <property type="match status" value="1"/>
</dbReference>
<dbReference type="SUPFAM" id="SSF51445">
    <property type="entry name" value="(Trans)glycosidases"/>
    <property type="match status" value="1"/>
</dbReference>
<evidence type="ECO:0000313" key="7">
    <source>
        <dbReference type="Proteomes" id="UP000262954"/>
    </source>
</evidence>
<feature type="domain" description="PA14" evidence="5">
    <location>
        <begin position="456"/>
        <end position="596"/>
    </location>
</feature>
<dbReference type="Pfam" id="PF07691">
    <property type="entry name" value="PA14"/>
    <property type="match status" value="2"/>
</dbReference>
<dbReference type="InterPro" id="IPR013783">
    <property type="entry name" value="Ig-like_fold"/>
</dbReference>
<comment type="similarity">
    <text evidence="1">Belongs to the glycosyl hydrolase 3 family.</text>
</comment>
<dbReference type="EMBL" id="DNWC01000063">
    <property type="protein sequence ID" value="HBJ08334.1"/>
    <property type="molecule type" value="Genomic_DNA"/>
</dbReference>
<proteinExistence type="inferred from homology"/>
<evidence type="ECO:0000256" key="4">
    <source>
        <dbReference type="SAM" id="SignalP"/>
    </source>
</evidence>
<dbReference type="SMART" id="SM01217">
    <property type="entry name" value="Fn3_like"/>
    <property type="match status" value="1"/>
</dbReference>
<dbReference type="AlphaFoldDB" id="A0A354M1E5"/>
<dbReference type="GO" id="GO:0031222">
    <property type="term" value="P:arabinan catabolic process"/>
    <property type="evidence" value="ECO:0007669"/>
    <property type="project" value="TreeGrafter"/>
</dbReference>
<dbReference type="Gene3D" id="3.20.20.300">
    <property type="entry name" value="Glycoside hydrolase, family 3, N-terminal domain"/>
    <property type="match status" value="1"/>
</dbReference>
<dbReference type="PANTHER" id="PTHR42721">
    <property type="entry name" value="SUGAR HYDROLASE-RELATED"/>
    <property type="match status" value="1"/>
</dbReference>
<dbReference type="InterPro" id="IPR036881">
    <property type="entry name" value="Glyco_hydro_3_C_sf"/>
</dbReference>
<gene>
    <name evidence="6" type="ORF">DDY73_04960</name>
</gene>
<feature type="chain" id="PRO_5016848555" evidence="4">
    <location>
        <begin position="24"/>
        <end position="1073"/>
    </location>
</feature>
<sequence>MQKIRKCIGAIALLLQISSFAVAQINYPFRDTTLSHHERIKDLLSRLNVSEKISLLRATSPAIPRLGIDKYYHGNEALHGVVRPGKFTVFPQAIGLASMWNPDFLQEVSTAISDEARGRWNELNQGKDQTAGASDLLTFWSPTINMARDPRWGRTPETYGEDPFLTGTLGTAFVRGLQGNDPKYIKVVSTPKHFAANNEEHNRASGNAVISERDLREYYFPAFEKCIKEGQAQSVMSAYNAVNGIPCTLNKWLLTDVLRDDWGFDGYVVSDCSAPEYIVSQHHYVDTYEEAASLCIKAGLDLECGDNVYITPLLNAYNRGMVTMSEIDSAAYRVLRGRMRLGLFDDPNENPYNKISPSIVGCEKHRELALEAARQSLVLLKNDKDMLPIQTDNIKSIAVVGINAANCEFGDYSGTPVNTPISVLEGIKARIGDQVEVKYAPWVSPALEYTLIGKSAFPNGLKVEYFGNANLSGTPNTRIEDYLLFDPKNRPPDPLVPGSPMSIRWTGELIAPATGQYTFAFTSDDGCRLYLNGEKLIDSWRVRSEETDYVTVSLEKGKTYELKAEYFDNGGEAIAKLAWKTPVSKAFEYNLIGKSAFPDGLTVEYFNNMDLSGTPNTDTEESIFFDPKNQPSDPLIPRGKMSIRWTGNLVAPETGRHTFAFTSDDGCRLYLDGKKLIDSWKIRAEETDYASVYLEKGKTYKLVAEYFDNDGEAIAKLAWRTPSTDSESLLDAYGDAGEIIRGSDLTIAVLGIDRTIEREGQDRSTIELPEDQQIFIEEAYKANPNTVVVLVAGSSLAINWIDQNIPAVLDAWYPGEQGGTAVAEALFGDYNPGGRLPLTFYNSLSDLPAFDDYNVRNNRTYMYFEGKPLYPFGYGLSYTDFAYRGLDVTQDEENVTVKFFVSNTGNYDGDEVAQVYIQFPDQGTTLPLKQLKGFKRVHISKGQETEITVRIPKKELRLWSENNSEFYTPEGNYIFLVGASSEDIRLQQVVPIRYVNALDTELLEEVRIFSRDHRIVVIAENPVRLDIYNVDGKLVHSGQNIFGRNEVSVPTGNYVVKVTGENGKNFSLKITVL</sequence>
<accession>A0A354M1E5</accession>
<evidence type="ECO:0000256" key="2">
    <source>
        <dbReference type="ARBA" id="ARBA00022729"/>
    </source>
</evidence>
<dbReference type="InterPro" id="IPR017853">
    <property type="entry name" value="GH"/>
</dbReference>
<dbReference type="Pfam" id="PF00933">
    <property type="entry name" value="Glyco_hydro_3"/>
    <property type="match status" value="1"/>
</dbReference>
<dbReference type="InterPro" id="IPR026444">
    <property type="entry name" value="Secre_tail"/>
</dbReference>
<evidence type="ECO:0000313" key="6">
    <source>
        <dbReference type="EMBL" id="HBJ08334.1"/>
    </source>
</evidence>
<dbReference type="GO" id="GO:0045493">
    <property type="term" value="P:xylan catabolic process"/>
    <property type="evidence" value="ECO:0007669"/>
    <property type="project" value="InterPro"/>
</dbReference>
<keyword evidence="2 4" id="KW-0732">Signal</keyword>
<dbReference type="InterPro" id="IPR044993">
    <property type="entry name" value="BXL"/>
</dbReference>
<dbReference type="InterPro" id="IPR002772">
    <property type="entry name" value="Glyco_hydro_3_C"/>
</dbReference>
<evidence type="ECO:0000256" key="3">
    <source>
        <dbReference type="ARBA" id="ARBA00022801"/>
    </source>
</evidence>
<dbReference type="InterPro" id="IPR026891">
    <property type="entry name" value="Fn3-like"/>
</dbReference>
<feature type="signal peptide" evidence="4">
    <location>
        <begin position="1"/>
        <end position="23"/>
    </location>
</feature>
<dbReference type="SMART" id="SM00758">
    <property type="entry name" value="PA14"/>
    <property type="match status" value="2"/>
</dbReference>
<keyword evidence="3" id="KW-0378">Hydrolase</keyword>
<dbReference type="PROSITE" id="PS51820">
    <property type="entry name" value="PA14"/>
    <property type="match status" value="2"/>
</dbReference>
<dbReference type="NCBIfam" id="TIGR04183">
    <property type="entry name" value="Por_Secre_tail"/>
    <property type="match status" value="1"/>
</dbReference>
<comment type="caution">
    <text evidence="6">The sequence shown here is derived from an EMBL/GenBank/DDBJ whole genome shotgun (WGS) entry which is preliminary data.</text>
</comment>
<feature type="domain" description="PA14" evidence="5">
    <location>
        <begin position="596"/>
        <end position="733"/>
    </location>
</feature>
<dbReference type="Gene3D" id="3.40.50.1700">
    <property type="entry name" value="Glycoside hydrolase family 3 C-terminal domain"/>
    <property type="match status" value="2"/>
</dbReference>
<dbReference type="InterPro" id="IPR001764">
    <property type="entry name" value="Glyco_hydro_3_N"/>
</dbReference>
<dbReference type="GO" id="GO:0046556">
    <property type="term" value="F:alpha-L-arabinofuranosidase activity"/>
    <property type="evidence" value="ECO:0007669"/>
    <property type="project" value="TreeGrafter"/>
</dbReference>
<dbReference type="InterPro" id="IPR037524">
    <property type="entry name" value="PA14/GLEYA"/>
</dbReference>
<organism evidence="6 7">
    <name type="scientific">Coprobacter fastidiosus</name>
    <dbReference type="NCBI Taxonomy" id="1099853"/>
    <lineage>
        <taxon>Bacteria</taxon>
        <taxon>Pseudomonadati</taxon>
        <taxon>Bacteroidota</taxon>
        <taxon>Bacteroidia</taxon>
        <taxon>Bacteroidales</taxon>
        <taxon>Barnesiellaceae</taxon>
        <taxon>Coprobacter</taxon>
    </lineage>
</organism>
<dbReference type="SUPFAM" id="SSF56988">
    <property type="entry name" value="Anthrax protective antigen"/>
    <property type="match status" value="2"/>
</dbReference>
<dbReference type="Pfam" id="PF01915">
    <property type="entry name" value="Glyco_hydro_3_C"/>
    <property type="match status" value="1"/>
</dbReference>
<dbReference type="Gene3D" id="2.60.40.10">
    <property type="entry name" value="Immunoglobulins"/>
    <property type="match status" value="1"/>
</dbReference>
<reference evidence="6 7" key="1">
    <citation type="journal article" date="2018" name="Nat. Biotechnol.">
        <title>A standardized bacterial taxonomy based on genome phylogeny substantially revises the tree of life.</title>
        <authorList>
            <person name="Parks D.H."/>
            <person name="Chuvochina M."/>
            <person name="Waite D.W."/>
            <person name="Rinke C."/>
            <person name="Skarshewski A."/>
            <person name="Chaumeil P.A."/>
            <person name="Hugenholtz P."/>
        </authorList>
    </citation>
    <scope>NUCLEOTIDE SEQUENCE [LARGE SCALE GENOMIC DNA]</scope>
    <source>
        <strain evidence="6">UBA11482</strain>
    </source>
</reference>
<dbReference type="Pfam" id="PF14310">
    <property type="entry name" value="Fn3-like"/>
    <property type="match status" value="1"/>
</dbReference>
<dbReference type="PANTHER" id="PTHR42721:SF3">
    <property type="entry name" value="BETA-D-XYLOSIDASE 5-RELATED"/>
    <property type="match status" value="1"/>
</dbReference>
<evidence type="ECO:0000256" key="1">
    <source>
        <dbReference type="ARBA" id="ARBA00005336"/>
    </source>
</evidence>
<evidence type="ECO:0000259" key="5">
    <source>
        <dbReference type="PROSITE" id="PS51820"/>
    </source>
</evidence>
<name>A0A354M1E5_9BACT</name>
<dbReference type="InterPro" id="IPR036962">
    <property type="entry name" value="Glyco_hydro_3_N_sf"/>
</dbReference>
<dbReference type="PRINTS" id="PR00133">
    <property type="entry name" value="GLHYDRLASE3"/>
</dbReference>
<dbReference type="InterPro" id="IPR011658">
    <property type="entry name" value="PA14_dom"/>
</dbReference>